<dbReference type="AlphaFoldDB" id="A0A1R4IWE0"/>
<evidence type="ECO:0000313" key="1">
    <source>
        <dbReference type="EMBL" id="SJN24018.1"/>
    </source>
</evidence>
<dbReference type="Proteomes" id="UP000196778">
    <property type="component" value="Unassembled WGS sequence"/>
</dbReference>
<organism evidence="1 2">
    <name type="scientific">Mycetocola reblochoni REB411</name>
    <dbReference type="NCBI Taxonomy" id="1255698"/>
    <lineage>
        <taxon>Bacteria</taxon>
        <taxon>Bacillati</taxon>
        <taxon>Actinomycetota</taxon>
        <taxon>Actinomycetes</taxon>
        <taxon>Micrococcales</taxon>
        <taxon>Microbacteriaceae</taxon>
        <taxon>Mycetocola</taxon>
    </lineage>
</organism>
<name>A0A1R4IWE0_9MICO</name>
<sequence>MKINNDIPSPLNRGVELDRLCRRYVAGELGSDELLRSVHGIAKRDH</sequence>
<dbReference type="RefSeq" id="WP_179205188.1">
    <property type="nucleotide sequence ID" value="NZ_FUKR01000022.1"/>
</dbReference>
<accession>A0A1R4IWE0</accession>
<proteinExistence type="predicted"/>
<dbReference type="EMBL" id="FUKR01000022">
    <property type="protein sequence ID" value="SJN24018.1"/>
    <property type="molecule type" value="Genomic_DNA"/>
</dbReference>
<protein>
    <recommendedName>
        <fullName evidence="3">Antitoxin VbhA domain-containing protein</fullName>
    </recommendedName>
</protein>
<reference evidence="2" key="1">
    <citation type="submission" date="2017-02" db="EMBL/GenBank/DDBJ databases">
        <authorList>
            <person name="Dridi B."/>
        </authorList>
    </citation>
    <scope>NUCLEOTIDE SEQUENCE [LARGE SCALE GENOMIC DNA]</scope>
    <source>
        <strain evidence="2">EB411</strain>
    </source>
</reference>
<evidence type="ECO:0008006" key="3">
    <source>
        <dbReference type="Google" id="ProtNLM"/>
    </source>
</evidence>
<evidence type="ECO:0000313" key="2">
    <source>
        <dbReference type="Proteomes" id="UP000196778"/>
    </source>
</evidence>
<gene>
    <name evidence="1" type="ORF">FM119_03955</name>
</gene>
<keyword evidence="2" id="KW-1185">Reference proteome</keyword>